<keyword evidence="1" id="KW-0472">Membrane</keyword>
<evidence type="ECO:0000313" key="2">
    <source>
        <dbReference type="EMBL" id="ORL62012.1"/>
    </source>
</evidence>
<reference evidence="2 4" key="1">
    <citation type="submission" date="2017-04" db="EMBL/GenBank/DDBJ databases">
        <title>Presence of VIM-2 positive Pseudomonas species in chickens and their surrounding environment.</title>
        <authorList>
            <person name="Zhang R."/>
        </authorList>
    </citation>
    <scope>NUCLEOTIDE SEQUENCE [LARGE SCALE GENOMIC DNA]</scope>
    <source>
        <strain evidence="2 4">DZ-C18</strain>
    </source>
</reference>
<evidence type="ECO:0008006" key="6">
    <source>
        <dbReference type="Google" id="ProtNLM"/>
    </source>
</evidence>
<sequence>MAELQLGIPITIDGEEVIIFRDAIGTDSLAVGREAEVFTVIEQVGLDGRPAIYIDENELSTLRENFPGTNVYGLWQLLFANNLVPMGHEVVVFPTSDAGGVYLQMESGADWNNPASIKRSFEYTDNYSADLYGYDLASAPKILVELAELKLPASPAFTRVELFSKKQHEQTKRWYLTGSICLVIAFAAAAFNYTMHSVYRMNMAEYTTKKQLGVDLEARAAGLLKERLPRRPDNGAVIDRIDTVLAFDSKISTPTVSGHTNGFTGSHTFITRDNFPADLSSKIPGVTAELTPQMGYLLTVSPDEGVPH</sequence>
<evidence type="ECO:0000313" key="3">
    <source>
        <dbReference type="EMBL" id="QOD01259.1"/>
    </source>
</evidence>
<dbReference type="AlphaFoldDB" id="A0A1X0ZH61"/>
<dbReference type="OrthoDB" id="7023532at2"/>
<dbReference type="Proteomes" id="UP000516786">
    <property type="component" value="Plasmid pZXPA-20-602k"/>
</dbReference>
<evidence type="ECO:0000256" key="1">
    <source>
        <dbReference type="SAM" id="Phobius"/>
    </source>
</evidence>
<keyword evidence="1" id="KW-0812">Transmembrane</keyword>
<dbReference type="RefSeq" id="WP_084851205.1">
    <property type="nucleotide sequence ID" value="NZ_CP061724.1"/>
</dbReference>
<feature type="transmembrane region" description="Helical" evidence="1">
    <location>
        <begin position="174"/>
        <end position="193"/>
    </location>
</feature>
<dbReference type="EMBL" id="CP061724">
    <property type="protein sequence ID" value="QOD01259.1"/>
    <property type="molecule type" value="Genomic_DNA"/>
</dbReference>
<dbReference type="EMBL" id="NBWC01000031">
    <property type="protein sequence ID" value="ORL62012.1"/>
    <property type="molecule type" value="Genomic_DNA"/>
</dbReference>
<evidence type="ECO:0000313" key="5">
    <source>
        <dbReference type="Proteomes" id="UP000516786"/>
    </source>
</evidence>
<evidence type="ECO:0000313" key="4">
    <source>
        <dbReference type="Proteomes" id="UP000193675"/>
    </source>
</evidence>
<keyword evidence="1" id="KW-1133">Transmembrane helix</keyword>
<reference evidence="3 5" key="2">
    <citation type="submission" date="2020-09" db="EMBL/GenBank/DDBJ databases">
        <title>Co-existence of a novel multidrug-resistance efflux pump with carbapenem resistance gene blaVIM-2 in one megaplasmid in Pseudomonas putida.</title>
        <authorList>
            <person name="Peng K."/>
            <person name="Li R."/>
        </authorList>
    </citation>
    <scope>NUCLEOTIDE SEQUENCE [LARGE SCALE GENOMIC DNA]</scope>
    <source>
        <strain evidence="3 5">ZXPA-20</strain>
        <plasmid evidence="3 5">pZXPA-20-602k</plasmid>
    </source>
</reference>
<organism evidence="2 4">
    <name type="scientific">Pseudomonas putida</name>
    <name type="common">Arthrobacter siderocapsulatus</name>
    <dbReference type="NCBI Taxonomy" id="303"/>
    <lineage>
        <taxon>Bacteria</taxon>
        <taxon>Pseudomonadati</taxon>
        <taxon>Pseudomonadota</taxon>
        <taxon>Gammaproteobacteria</taxon>
        <taxon>Pseudomonadales</taxon>
        <taxon>Pseudomonadaceae</taxon>
        <taxon>Pseudomonas</taxon>
    </lineage>
</organism>
<accession>A0A1X0ZH61</accession>
<protein>
    <recommendedName>
        <fullName evidence="6">Transmembrane protein</fullName>
    </recommendedName>
</protein>
<dbReference type="Proteomes" id="UP000193675">
    <property type="component" value="Unassembled WGS sequence"/>
</dbReference>
<name>A0A1X0ZH61_PSEPU</name>
<geneLocation type="plasmid" evidence="3 5">
    <name>pZXPA-20-602k</name>
</geneLocation>
<keyword evidence="3" id="KW-0614">Plasmid</keyword>
<gene>
    <name evidence="2" type="ORF">B7H17_20105</name>
    <name evidence="3" type="ORF">ID616_32210</name>
</gene>
<proteinExistence type="predicted"/>